<evidence type="ECO:0000256" key="1">
    <source>
        <dbReference type="SAM" id="MobiDB-lite"/>
    </source>
</evidence>
<organism evidence="2 3">
    <name type="scientific">Halorubrum californiense DSM 19288</name>
    <dbReference type="NCBI Taxonomy" id="1227465"/>
    <lineage>
        <taxon>Archaea</taxon>
        <taxon>Methanobacteriati</taxon>
        <taxon>Methanobacteriota</taxon>
        <taxon>Stenosarchaea group</taxon>
        <taxon>Halobacteria</taxon>
        <taxon>Halobacteriales</taxon>
        <taxon>Haloferacaceae</taxon>
        <taxon>Halorubrum</taxon>
    </lineage>
</organism>
<proteinExistence type="predicted"/>
<feature type="compositionally biased region" description="Low complexity" evidence="1">
    <location>
        <begin position="1"/>
        <end position="20"/>
    </location>
</feature>
<reference evidence="2 3" key="1">
    <citation type="journal article" date="2014" name="PLoS Genet.">
        <title>Phylogenetically driven sequencing of extremely halophilic archaea reveals strategies for static and dynamic osmo-response.</title>
        <authorList>
            <person name="Becker E.A."/>
            <person name="Seitzer P.M."/>
            <person name="Tritt A."/>
            <person name="Larsen D."/>
            <person name="Krusor M."/>
            <person name="Yao A.I."/>
            <person name="Wu D."/>
            <person name="Madern D."/>
            <person name="Eisen J.A."/>
            <person name="Darling A.E."/>
            <person name="Facciotti M.T."/>
        </authorList>
    </citation>
    <scope>NUCLEOTIDE SEQUENCE [LARGE SCALE GENOMIC DNA]</scope>
    <source>
        <strain evidence="2 3">DSM 19288</strain>
    </source>
</reference>
<evidence type="ECO:0000313" key="2">
    <source>
        <dbReference type="EMBL" id="ELZ42407.1"/>
    </source>
</evidence>
<comment type="caution">
    <text evidence="2">The sequence shown here is derived from an EMBL/GenBank/DDBJ whole genome shotgun (WGS) entry which is preliminary data.</text>
</comment>
<accession>M0E654</accession>
<name>M0E654_9EURY</name>
<feature type="region of interest" description="Disordered" evidence="1">
    <location>
        <begin position="1"/>
        <end position="35"/>
    </location>
</feature>
<sequence>MVQMMQQQGEFGEQSGFSQSVNMNQTGIGGPADIQGSVDEDLLDWRVKNEMNESVAVIEDQEKFRQRIHELEQNVSLTPFGNNVGESILEFVRQYESEHGEKHPKTKLCRFSALKLLQTLSV</sequence>
<evidence type="ECO:0000313" key="3">
    <source>
        <dbReference type="Proteomes" id="UP000011586"/>
    </source>
</evidence>
<dbReference type="EMBL" id="AOJK01000053">
    <property type="protein sequence ID" value="ELZ42407.1"/>
    <property type="molecule type" value="Genomic_DNA"/>
</dbReference>
<dbReference type="Proteomes" id="UP000011586">
    <property type="component" value="Unassembled WGS sequence"/>
</dbReference>
<dbReference type="AlphaFoldDB" id="M0E654"/>
<protein>
    <submittedName>
        <fullName evidence="2">Uncharacterized protein</fullName>
    </submittedName>
</protein>
<gene>
    <name evidence="2" type="ORF">C463_10855</name>
</gene>
<keyword evidence="3" id="KW-1185">Reference proteome</keyword>